<protein>
    <recommendedName>
        <fullName evidence="5">RxLR effector candidate protein</fullName>
    </recommendedName>
</protein>
<sequence>MAVQSSLLLLSLLQGTENCEVGALESTMGDPLIKRYRARGTDESRHRRPGYPRP</sequence>
<feature type="signal peptide" evidence="2">
    <location>
        <begin position="1"/>
        <end position="18"/>
    </location>
</feature>
<accession>M4BTE2</accession>
<feature type="region of interest" description="Disordered" evidence="1">
    <location>
        <begin position="35"/>
        <end position="54"/>
    </location>
</feature>
<organism evidence="3 4">
    <name type="scientific">Hyaloperonospora arabidopsidis (strain Emoy2)</name>
    <name type="common">Downy mildew agent</name>
    <name type="synonym">Peronospora arabidopsidis</name>
    <dbReference type="NCBI Taxonomy" id="559515"/>
    <lineage>
        <taxon>Eukaryota</taxon>
        <taxon>Sar</taxon>
        <taxon>Stramenopiles</taxon>
        <taxon>Oomycota</taxon>
        <taxon>Peronosporomycetes</taxon>
        <taxon>Peronosporales</taxon>
        <taxon>Peronosporaceae</taxon>
        <taxon>Hyaloperonospora</taxon>
    </lineage>
</organism>
<evidence type="ECO:0000313" key="3">
    <source>
        <dbReference type="EnsemblProtists" id="HpaP809727"/>
    </source>
</evidence>
<dbReference type="InParanoid" id="M4BTE2"/>
<keyword evidence="4" id="KW-1185">Reference proteome</keyword>
<proteinExistence type="predicted"/>
<dbReference type="EnsemblProtists" id="HpaT809727">
    <property type="protein sequence ID" value="HpaP809727"/>
    <property type="gene ID" value="HpaG809727"/>
</dbReference>
<reference evidence="3" key="2">
    <citation type="submission" date="2015-06" db="UniProtKB">
        <authorList>
            <consortium name="EnsemblProtists"/>
        </authorList>
    </citation>
    <scope>IDENTIFICATION</scope>
    <source>
        <strain evidence="3">Emoy2</strain>
    </source>
</reference>
<name>M4BTE2_HYAAE</name>
<dbReference type="EMBL" id="JH597840">
    <property type="status" value="NOT_ANNOTATED_CDS"/>
    <property type="molecule type" value="Genomic_DNA"/>
</dbReference>
<evidence type="ECO:0000256" key="2">
    <source>
        <dbReference type="SAM" id="SignalP"/>
    </source>
</evidence>
<reference evidence="4" key="1">
    <citation type="journal article" date="2010" name="Science">
        <title>Signatures of adaptation to obligate biotrophy in the Hyaloperonospora arabidopsidis genome.</title>
        <authorList>
            <person name="Baxter L."/>
            <person name="Tripathy S."/>
            <person name="Ishaque N."/>
            <person name="Boot N."/>
            <person name="Cabral A."/>
            <person name="Kemen E."/>
            <person name="Thines M."/>
            <person name="Ah-Fong A."/>
            <person name="Anderson R."/>
            <person name="Badejoko W."/>
            <person name="Bittner-Eddy P."/>
            <person name="Boore J.L."/>
            <person name="Chibucos M.C."/>
            <person name="Coates M."/>
            <person name="Dehal P."/>
            <person name="Delehaunty K."/>
            <person name="Dong S."/>
            <person name="Downton P."/>
            <person name="Dumas B."/>
            <person name="Fabro G."/>
            <person name="Fronick C."/>
            <person name="Fuerstenberg S.I."/>
            <person name="Fulton L."/>
            <person name="Gaulin E."/>
            <person name="Govers F."/>
            <person name="Hughes L."/>
            <person name="Humphray S."/>
            <person name="Jiang R.H."/>
            <person name="Judelson H."/>
            <person name="Kamoun S."/>
            <person name="Kyung K."/>
            <person name="Meijer H."/>
            <person name="Minx P."/>
            <person name="Morris P."/>
            <person name="Nelson J."/>
            <person name="Phuntumart V."/>
            <person name="Qutob D."/>
            <person name="Rehmany A."/>
            <person name="Rougon-Cardoso A."/>
            <person name="Ryden P."/>
            <person name="Torto-Alalibo T."/>
            <person name="Studholme D."/>
            <person name="Wang Y."/>
            <person name="Win J."/>
            <person name="Wood J."/>
            <person name="Clifton S.W."/>
            <person name="Rogers J."/>
            <person name="Van den Ackerveken G."/>
            <person name="Jones J.D."/>
            <person name="McDowell J.M."/>
            <person name="Beynon J."/>
            <person name="Tyler B.M."/>
        </authorList>
    </citation>
    <scope>NUCLEOTIDE SEQUENCE [LARGE SCALE GENOMIC DNA]</scope>
    <source>
        <strain evidence="4">Emoy2</strain>
    </source>
</reference>
<keyword evidence="2" id="KW-0732">Signal</keyword>
<evidence type="ECO:0000313" key="4">
    <source>
        <dbReference type="Proteomes" id="UP000011713"/>
    </source>
</evidence>
<dbReference type="VEuPathDB" id="FungiDB:HpaG809727"/>
<dbReference type="HOGENOM" id="CLU_3054418_0_0_1"/>
<evidence type="ECO:0000256" key="1">
    <source>
        <dbReference type="SAM" id="MobiDB-lite"/>
    </source>
</evidence>
<dbReference type="AlphaFoldDB" id="M4BTE2"/>
<evidence type="ECO:0008006" key="5">
    <source>
        <dbReference type="Google" id="ProtNLM"/>
    </source>
</evidence>
<dbReference type="Proteomes" id="UP000011713">
    <property type="component" value="Unassembled WGS sequence"/>
</dbReference>
<feature type="chain" id="PRO_5004049355" description="RxLR effector candidate protein" evidence="2">
    <location>
        <begin position="19"/>
        <end position="54"/>
    </location>
</feature>